<evidence type="ECO:0000313" key="2">
    <source>
        <dbReference type="Proteomes" id="UP000694864"/>
    </source>
</evidence>
<dbReference type="SUPFAM" id="SSF47095">
    <property type="entry name" value="HMG-box"/>
    <property type="match status" value="2"/>
</dbReference>
<dbReference type="InterPro" id="IPR036910">
    <property type="entry name" value="HMG_box_dom_sf"/>
</dbReference>
<accession>A0ABM0WXH8</accession>
<feature type="compositionally biased region" description="Polar residues" evidence="1">
    <location>
        <begin position="77"/>
        <end position="88"/>
    </location>
</feature>
<organism evidence="2 3">
    <name type="scientific">Camelina sativa</name>
    <name type="common">False flax</name>
    <name type="synonym">Myagrum sativum</name>
    <dbReference type="NCBI Taxonomy" id="90675"/>
    <lineage>
        <taxon>Eukaryota</taxon>
        <taxon>Viridiplantae</taxon>
        <taxon>Streptophyta</taxon>
        <taxon>Embryophyta</taxon>
        <taxon>Tracheophyta</taxon>
        <taxon>Spermatophyta</taxon>
        <taxon>Magnoliopsida</taxon>
        <taxon>eudicotyledons</taxon>
        <taxon>Gunneridae</taxon>
        <taxon>Pentapetalae</taxon>
        <taxon>rosids</taxon>
        <taxon>malvids</taxon>
        <taxon>Brassicales</taxon>
        <taxon>Brassicaceae</taxon>
        <taxon>Camelineae</taxon>
        <taxon>Camelina</taxon>
    </lineage>
</organism>
<reference evidence="2" key="1">
    <citation type="journal article" date="2014" name="Nat. Commun.">
        <title>The emerging biofuel crop Camelina sativa retains a highly undifferentiated hexaploid genome structure.</title>
        <authorList>
            <person name="Kagale S."/>
            <person name="Koh C."/>
            <person name="Nixon J."/>
            <person name="Bollina V."/>
            <person name="Clarke W.E."/>
            <person name="Tuteja R."/>
            <person name="Spillane C."/>
            <person name="Robinson S.J."/>
            <person name="Links M.G."/>
            <person name="Clarke C."/>
            <person name="Higgins E.E."/>
            <person name="Huebert T."/>
            <person name="Sharpe A.G."/>
            <person name="Parkin I.A."/>
        </authorList>
    </citation>
    <scope>NUCLEOTIDE SEQUENCE [LARGE SCALE GENOMIC DNA]</scope>
    <source>
        <strain evidence="2">cv. DH55</strain>
    </source>
</reference>
<dbReference type="GeneID" id="104756648"/>
<keyword evidence="2" id="KW-1185">Reference proteome</keyword>
<name>A0ABM0WXH8_CAMSA</name>
<feature type="compositionally biased region" description="Polar residues" evidence="1">
    <location>
        <begin position="55"/>
        <end position="66"/>
    </location>
</feature>
<proteinExistence type="predicted"/>
<feature type="region of interest" description="Disordered" evidence="1">
    <location>
        <begin position="1"/>
        <end position="146"/>
    </location>
</feature>
<dbReference type="Proteomes" id="UP000694864">
    <property type="component" value="Chromosome 17"/>
</dbReference>
<feature type="compositionally biased region" description="Polar residues" evidence="1">
    <location>
        <begin position="121"/>
        <end position="132"/>
    </location>
</feature>
<evidence type="ECO:0000313" key="3">
    <source>
        <dbReference type="RefSeq" id="XP_010477570.1"/>
    </source>
</evidence>
<evidence type="ECO:0000256" key="1">
    <source>
        <dbReference type="SAM" id="MobiDB-lite"/>
    </source>
</evidence>
<feature type="compositionally biased region" description="Polar residues" evidence="1">
    <location>
        <begin position="99"/>
        <end position="110"/>
    </location>
</feature>
<sequence>MDGEEEPNANLRESSSERQAQSMDGEEEANANLRESSSERQAQSMDGEEEANANLRESSSERQAQSMDGEEEANANLRESSSERQAQSMDGEEEANANLRESSSERQAQSMDGEEEANANLRESSSERQAQSMDGEEEANANLRESSSELRRIRTAFFIFMEDFTKNHSQNQNQNFTDALKAATLRWCSLSIYARLCYFAAAFMYSESNYKEHLFWPEEEDEETDDKIDEEVDENSALTPFLIFLAMEFRTSSDIDISMIETKWQYLTERQKKPYYLLASKRLAEYEENHINSQPLPDDSPVATGLTTFLSENNIAHDVRSFVERWTSLSSAERMPFFIKADKKMKIYEDRCLTFLKTEYGVSLFPRNSSMVKRLHNSGIFG</sequence>
<feature type="compositionally biased region" description="Polar residues" evidence="1">
    <location>
        <begin position="11"/>
        <end position="22"/>
    </location>
</feature>
<reference evidence="3" key="2">
    <citation type="submission" date="2025-08" db="UniProtKB">
        <authorList>
            <consortium name="RefSeq"/>
        </authorList>
    </citation>
    <scope>IDENTIFICATION</scope>
    <source>
        <tissue evidence="3">Leaf</tissue>
    </source>
</reference>
<protein>
    <submittedName>
        <fullName evidence="3">Uncharacterized protein LOC104756648 isoform X1</fullName>
    </submittedName>
</protein>
<gene>
    <name evidence="3" type="primary">LOC104756648</name>
</gene>
<feature type="compositionally biased region" description="Polar residues" evidence="1">
    <location>
        <begin position="33"/>
        <end position="44"/>
    </location>
</feature>
<dbReference type="RefSeq" id="XP_010477570.1">
    <property type="nucleotide sequence ID" value="XM_010479268.2"/>
</dbReference>